<protein>
    <recommendedName>
        <fullName evidence="1">peptidylprolyl isomerase</fullName>
        <ecNumber evidence="1">5.2.1.8</ecNumber>
    </recommendedName>
</protein>
<evidence type="ECO:0000259" key="2">
    <source>
        <dbReference type="PROSITE" id="PS50059"/>
    </source>
</evidence>
<dbReference type="SUPFAM" id="SSF54534">
    <property type="entry name" value="FKBP-like"/>
    <property type="match status" value="1"/>
</dbReference>
<evidence type="ECO:0000313" key="4">
    <source>
        <dbReference type="Proteomes" id="UP001497512"/>
    </source>
</evidence>
<accession>A0ABP0UI28</accession>
<reference evidence="3" key="1">
    <citation type="submission" date="2024-02" db="EMBL/GenBank/DDBJ databases">
        <authorList>
            <consortium name="ELIXIR-Norway"/>
            <consortium name="Elixir Norway"/>
        </authorList>
    </citation>
    <scope>NUCLEOTIDE SEQUENCE</scope>
</reference>
<dbReference type="Proteomes" id="UP001497512">
    <property type="component" value="Chromosome 4"/>
</dbReference>
<dbReference type="PROSITE" id="PS50059">
    <property type="entry name" value="FKBP_PPIASE"/>
    <property type="match status" value="1"/>
</dbReference>
<organism evidence="3 4">
    <name type="scientific">Sphagnum troendelagicum</name>
    <dbReference type="NCBI Taxonomy" id="128251"/>
    <lineage>
        <taxon>Eukaryota</taxon>
        <taxon>Viridiplantae</taxon>
        <taxon>Streptophyta</taxon>
        <taxon>Embryophyta</taxon>
        <taxon>Bryophyta</taxon>
        <taxon>Sphagnophytina</taxon>
        <taxon>Sphagnopsida</taxon>
        <taxon>Sphagnales</taxon>
        <taxon>Sphagnaceae</taxon>
        <taxon>Sphagnum</taxon>
    </lineage>
</organism>
<dbReference type="EMBL" id="OZ019896">
    <property type="protein sequence ID" value="CAK9222516.1"/>
    <property type="molecule type" value="Genomic_DNA"/>
</dbReference>
<evidence type="ECO:0000256" key="1">
    <source>
        <dbReference type="PROSITE-ProRule" id="PRU00277"/>
    </source>
</evidence>
<dbReference type="Gene3D" id="3.10.50.40">
    <property type="match status" value="1"/>
</dbReference>
<sequence>MAMASCALLFSPCVPYPTKLCGVPRICIAPVASLFSEFSKNSESRSFILNYRKVRLRSSSSSSRSSLNVLASPLRSTTESELSSLVCFSGAPEEDGASSGVVASEATISNGVEELEQEAALREEGDRPRARKSGGATRVADSTDWIASSLTRRFGLGAGLAWVGVLAFGVVSEQIKTRTEVFLEEQGTRDVENAKEVVFPNNIRYVELRAGGGASPQRGDLVVVDLIGKIESTGEVFVDTSAAGNKRSLAFVFGARPYAGGMCDGLEFVLRSMKVGGKRRVIVPPELGFGETGADLSSGARIPSQSTLEYIVQLQRVSIAPS</sequence>
<keyword evidence="1" id="KW-0697">Rotamase</keyword>
<dbReference type="Pfam" id="PF00254">
    <property type="entry name" value="FKBP_C"/>
    <property type="match status" value="1"/>
</dbReference>
<feature type="domain" description="PPIase FKBP-type" evidence="2">
    <location>
        <begin position="219"/>
        <end position="318"/>
    </location>
</feature>
<comment type="catalytic activity">
    <reaction evidence="1">
        <text>[protein]-peptidylproline (omega=180) = [protein]-peptidylproline (omega=0)</text>
        <dbReference type="Rhea" id="RHEA:16237"/>
        <dbReference type="Rhea" id="RHEA-COMP:10747"/>
        <dbReference type="Rhea" id="RHEA-COMP:10748"/>
        <dbReference type="ChEBI" id="CHEBI:83833"/>
        <dbReference type="ChEBI" id="CHEBI:83834"/>
        <dbReference type="EC" id="5.2.1.8"/>
    </reaction>
</comment>
<gene>
    <name evidence="3" type="ORF">CSSPTR1EN2_LOCUS16135</name>
</gene>
<dbReference type="PANTHER" id="PTHR47598">
    <property type="entry name" value="PEPTIDYL-PROLYL CIS-TRANS ISOMERASE FKBP17-2, CHLOROPLASTIC"/>
    <property type="match status" value="1"/>
</dbReference>
<dbReference type="PANTHER" id="PTHR47598:SF1">
    <property type="entry name" value="PEPTIDYL-PROLYL CIS-TRANS ISOMERASE FKBP17-2, CHLOROPLASTIC"/>
    <property type="match status" value="1"/>
</dbReference>
<dbReference type="InterPro" id="IPR046357">
    <property type="entry name" value="PPIase_dom_sf"/>
</dbReference>
<dbReference type="InterPro" id="IPR001179">
    <property type="entry name" value="PPIase_FKBP_dom"/>
</dbReference>
<keyword evidence="1" id="KW-0413">Isomerase</keyword>
<keyword evidence="4" id="KW-1185">Reference proteome</keyword>
<dbReference type="EC" id="5.2.1.8" evidence="1"/>
<proteinExistence type="predicted"/>
<name>A0ABP0UI28_9BRYO</name>
<dbReference type="InterPro" id="IPR053111">
    <property type="entry name" value="Chloro_FKBP-type_PPIase"/>
</dbReference>
<evidence type="ECO:0000313" key="3">
    <source>
        <dbReference type="EMBL" id="CAK9222516.1"/>
    </source>
</evidence>